<dbReference type="Gene3D" id="1.10.3300.10">
    <property type="entry name" value="Jann2411-like domain"/>
    <property type="match status" value="1"/>
</dbReference>
<keyword evidence="3" id="KW-1185">Reference proteome</keyword>
<dbReference type="InterPro" id="IPR010852">
    <property type="entry name" value="ABATE"/>
</dbReference>
<dbReference type="PANTHER" id="PTHR35525:SF3">
    <property type="entry name" value="BLL6575 PROTEIN"/>
    <property type="match status" value="1"/>
</dbReference>
<proteinExistence type="predicted"/>
<sequence>MSEWDQNAWTKDDLVGGHPVLDFVNTVAGRSKERSVERLTDYGAFLNWAVAAEVLFPGEAAGLRHLGLNDPAGAGAALAAVVAFREALHACLMAEQAGEVWPETERRQVMQVIRDALFDARLEKGTQSYAWSAPVIETDMALPVKRIALAAEDLLRSDDLPRMRNCDRCSWLFIDRGRGRARRWCSMAACGSRAKSARYYKRQKASHA</sequence>
<name>A0ABW2B1R5_9RHOB</name>
<evidence type="ECO:0000313" key="2">
    <source>
        <dbReference type="EMBL" id="MFC6759181.1"/>
    </source>
</evidence>
<protein>
    <submittedName>
        <fullName evidence="2">CGNR zinc finger domain-containing protein</fullName>
    </submittedName>
</protein>
<comment type="caution">
    <text evidence="2">The sequence shown here is derived from an EMBL/GenBank/DDBJ whole genome shotgun (WGS) entry which is preliminary data.</text>
</comment>
<dbReference type="Proteomes" id="UP001596353">
    <property type="component" value="Unassembled WGS sequence"/>
</dbReference>
<evidence type="ECO:0000313" key="3">
    <source>
        <dbReference type="Proteomes" id="UP001596353"/>
    </source>
</evidence>
<organism evidence="2 3">
    <name type="scientific">Sulfitobacter porphyrae</name>
    <dbReference type="NCBI Taxonomy" id="1246864"/>
    <lineage>
        <taxon>Bacteria</taxon>
        <taxon>Pseudomonadati</taxon>
        <taxon>Pseudomonadota</taxon>
        <taxon>Alphaproteobacteria</taxon>
        <taxon>Rhodobacterales</taxon>
        <taxon>Roseobacteraceae</taxon>
        <taxon>Sulfitobacter</taxon>
    </lineage>
</organism>
<dbReference type="PANTHER" id="PTHR35525">
    <property type="entry name" value="BLL6575 PROTEIN"/>
    <property type="match status" value="1"/>
</dbReference>
<dbReference type="EMBL" id="JBHSWG010000001">
    <property type="protein sequence ID" value="MFC6759181.1"/>
    <property type="molecule type" value="Genomic_DNA"/>
</dbReference>
<evidence type="ECO:0000259" key="1">
    <source>
        <dbReference type="Pfam" id="PF11706"/>
    </source>
</evidence>
<dbReference type="Pfam" id="PF07336">
    <property type="entry name" value="ABATE"/>
    <property type="match status" value="1"/>
</dbReference>
<dbReference type="InterPro" id="IPR023286">
    <property type="entry name" value="ABATE_dom_sf"/>
</dbReference>
<dbReference type="SUPFAM" id="SSF160904">
    <property type="entry name" value="Jann2411-like"/>
    <property type="match status" value="1"/>
</dbReference>
<dbReference type="InterPro" id="IPR021005">
    <property type="entry name" value="Znf_CGNR"/>
</dbReference>
<gene>
    <name evidence="2" type="ORF">ACFQFQ_06220</name>
</gene>
<accession>A0ABW2B1R5</accession>
<feature type="domain" description="Zinc finger CGNR" evidence="1">
    <location>
        <begin position="162"/>
        <end position="203"/>
    </location>
</feature>
<reference evidence="3" key="1">
    <citation type="journal article" date="2019" name="Int. J. Syst. Evol. Microbiol.">
        <title>The Global Catalogue of Microorganisms (GCM) 10K type strain sequencing project: providing services to taxonomists for standard genome sequencing and annotation.</title>
        <authorList>
            <consortium name="The Broad Institute Genomics Platform"/>
            <consortium name="The Broad Institute Genome Sequencing Center for Infectious Disease"/>
            <person name="Wu L."/>
            <person name="Ma J."/>
        </authorList>
    </citation>
    <scope>NUCLEOTIDE SEQUENCE [LARGE SCALE GENOMIC DNA]</scope>
    <source>
        <strain evidence="3">CCUG 66188</strain>
    </source>
</reference>
<dbReference type="Pfam" id="PF11706">
    <property type="entry name" value="zf-CGNR"/>
    <property type="match status" value="1"/>
</dbReference>